<dbReference type="OrthoDB" id="9973183at2759"/>
<comment type="caution">
    <text evidence="3">The sequence shown here is derived from an EMBL/GenBank/DDBJ whole genome shotgun (WGS) entry which is preliminary data.</text>
</comment>
<name>F9F230_FUSOF</name>
<evidence type="ECO:0000256" key="1">
    <source>
        <dbReference type="ARBA" id="ARBA00022786"/>
    </source>
</evidence>
<dbReference type="PANTHER" id="PTHR24067">
    <property type="entry name" value="UBIQUITIN-CONJUGATING ENZYME E2"/>
    <property type="match status" value="1"/>
</dbReference>
<reference evidence="3" key="1">
    <citation type="journal article" date="2012" name="Mol. Plant Microbe Interact.">
        <title>A highly conserved effector in Fusarium oxysporum is required for full virulence on Arabidopsis.</title>
        <authorList>
            <person name="Thatcher L.F."/>
            <person name="Gardiner D.M."/>
            <person name="Kazan K."/>
            <person name="Manners J."/>
        </authorList>
    </citation>
    <scope>NUCLEOTIDE SEQUENCE [LARGE SCALE GENOMIC DNA]</scope>
    <source>
        <strain evidence="3">Fo5176</strain>
    </source>
</reference>
<keyword evidence="1" id="KW-0833">Ubl conjugation pathway</keyword>
<accession>F9F230</accession>
<dbReference type="CDD" id="cd23812">
    <property type="entry name" value="UBCc_ScPEX4-like"/>
    <property type="match status" value="1"/>
</dbReference>
<organism evidence="3">
    <name type="scientific">Fusarium oxysporum (strain Fo5176)</name>
    <name type="common">Fusarium vascular wilt</name>
    <dbReference type="NCBI Taxonomy" id="660025"/>
    <lineage>
        <taxon>Eukaryota</taxon>
        <taxon>Fungi</taxon>
        <taxon>Dikarya</taxon>
        <taxon>Ascomycota</taxon>
        <taxon>Pezizomycotina</taxon>
        <taxon>Sordariomycetes</taxon>
        <taxon>Hypocreomycetidae</taxon>
        <taxon>Hypocreales</taxon>
        <taxon>Nectriaceae</taxon>
        <taxon>Fusarium</taxon>
        <taxon>Fusarium oxysporum species complex</taxon>
    </lineage>
</organism>
<dbReference type="SMART" id="SM00212">
    <property type="entry name" value="UBCc"/>
    <property type="match status" value="1"/>
</dbReference>
<dbReference type="InterPro" id="IPR016135">
    <property type="entry name" value="UBQ-conjugating_enzyme/RWD"/>
</dbReference>
<dbReference type="Gene3D" id="3.10.110.10">
    <property type="entry name" value="Ubiquitin Conjugating Enzyme"/>
    <property type="match status" value="1"/>
</dbReference>
<proteinExistence type="predicted"/>
<sequence>MPPSSSNSVAASRSASRRLIKELDTWSTEQKEEKGIERLGPVNEGDLMEWEAVINGRDIGHGYDEGRWLINISIPSTYPLAPPKMTFVTPVVHPNIALQTGEICLDLLKDAWTPAYSVLECVRAVRMLLGCPETDSPLNVDVAALLRSGDVLGTRKLVEFWCRDSDGRQLDVRLGLQMFISLLVEQYRMILSNNIANTKLDLRNKIHEMTTYSRMTSKLMPIYSMILPPLSH</sequence>
<dbReference type="SUPFAM" id="SSF54495">
    <property type="entry name" value="UBC-like"/>
    <property type="match status" value="1"/>
</dbReference>
<dbReference type="AlphaFoldDB" id="F9F230"/>
<dbReference type="InterPro" id="IPR050113">
    <property type="entry name" value="Ub_conjugating_enzyme"/>
</dbReference>
<dbReference type="EMBL" id="AFQF01000131">
    <property type="protein sequence ID" value="EGU89042.1"/>
    <property type="molecule type" value="Genomic_DNA"/>
</dbReference>
<gene>
    <name evidence="3" type="ORF">FOXB_00454</name>
</gene>
<dbReference type="PaxDb" id="5507-FOXG_01970P0"/>
<protein>
    <recommendedName>
        <fullName evidence="2">UBC core domain-containing protein</fullName>
    </recommendedName>
</protein>
<dbReference type="InterPro" id="IPR000608">
    <property type="entry name" value="UBC"/>
</dbReference>
<evidence type="ECO:0000313" key="3">
    <source>
        <dbReference type="EMBL" id="EGU89042.1"/>
    </source>
</evidence>
<feature type="domain" description="UBC core" evidence="2">
    <location>
        <begin position="14"/>
        <end position="167"/>
    </location>
</feature>
<evidence type="ECO:0000259" key="2">
    <source>
        <dbReference type="PROSITE" id="PS50127"/>
    </source>
</evidence>
<dbReference type="Pfam" id="PF00179">
    <property type="entry name" value="UQ_con"/>
    <property type="match status" value="1"/>
</dbReference>
<dbReference type="PROSITE" id="PS50127">
    <property type="entry name" value="UBC_2"/>
    <property type="match status" value="1"/>
</dbReference>
<dbReference type="STRING" id="660025.F9F230"/>